<sequence length="74" mass="9122">MLIFSYVIKNIIINKNKILHNFFIHYLLPKTKKVKKYSYPNSIRNLYLSFEKIYDKFEGYLLWIFISSRLKTRI</sequence>
<evidence type="ECO:0000313" key="1">
    <source>
        <dbReference type="EMBL" id="AQL07434.1"/>
    </source>
</evidence>
<organism evidence="1">
    <name type="scientific">Zea mays</name>
    <name type="common">Maize</name>
    <dbReference type="NCBI Taxonomy" id="4577"/>
    <lineage>
        <taxon>Eukaryota</taxon>
        <taxon>Viridiplantae</taxon>
        <taxon>Streptophyta</taxon>
        <taxon>Embryophyta</taxon>
        <taxon>Tracheophyta</taxon>
        <taxon>Spermatophyta</taxon>
        <taxon>Magnoliopsida</taxon>
        <taxon>Liliopsida</taxon>
        <taxon>Poales</taxon>
        <taxon>Poaceae</taxon>
        <taxon>PACMAD clade</taxon>
        <taxon>Panicoideae</taxon>
        <taxon>Andropogonodae</taxon>
        <taxon>Andropogoneae</taxon>
        <taxon>Tripsacinae</taxon>
        <taxon>Zea</taxon>
    </lineage>
</organism>
<dbReference type="AlphaFoldDB" id="A0A1D6PCW4"/>
<name>A0A1D6PCW4_MAIZE</name>
<protein>
    <submittedName>
        <fullName evidence="1">Phosphoinositide phosphatase SAC8</fullName>
    </submittedName>
</protein>
<gene>
    <name evidence="1" type="ORF">ZEAMMB73_Zm00001d047739</name>
</gene>
<dbReference type="EMBL" id="CM000785">
    <property type="protein sequence ID" value="AQL07434.1"/>
    <property type="molecule type" value="Genomic_DNA"/>
</dbReference>
<accession>A0A1D6PCW4</accession>
<proteinExistence type="predicted"/>
<reference evidence="1" key="1">
    <citation type="submission" date="2015-12" db="EMBL/GenBank/DDBJ databases">
        <title>Update maize B73 reference genome by single molecule sequencing technologies.</title>
        <authorList>
            <consortium name="Maize Genome Sequencing Project"/>
            <person name="Ware D."/>
        </authorList>
    </citation>
    <scope>NUCLEOTIDE SEQUENCE</scope>
    <source>
        <tissue evidence="1">Seedling</tissue>
    </source>
</reference>